<proteinExistence type="inferred from homology"/>
<keyword evidence="6" id="KW-1133">Transmembrane helix</keyword>
<comment type="similarity">
    <text evidence="1 5">Belongs to the MreC family.</text>
</comment>
<keyword evidence="6" id="KW-0812">Transmembrane</keyword>
<sequence>MEKPRLQGKPPRILVPFLIVLLVVLVILGFYPRLFRAMFVTAPESLFGGFLSGVSSGSRQAGSLWSNYLDLVAVKKENEGLKKEIALLSRRLYQSRDLFFQNAQMRALLSLRNRVVTPGTSCSVMAINPTSGHRTFLLDCGSADGIKEKSGVVGSFGVLGYVVRVFPHFSQVLWIEDTYFALEARIPGIPDSGIIHGQGQGKSLRLKYLPILAAVKVGDPVETTGEDGIFPQGVPIGSVRAVGKREKMLFHQVQVVPSEHLNDLHYVYVFSPEHHWSDHQLVGAQPK</sequence>
<dbReference type="RefSeq" id="WP_014450322.1">
    <property type="nucleotide sequence ID" value="NC_017094.1"/>
</dbReference>
<evidence type="ECO:0000313" key="8">
    <source>
        <dbReference type="EMBL" id="BAM07839.1"/>
    </source>
</evidence>
<dbReference type="KEGG" id="lfc:LFE_2166"/>
<comment type="function">
    <text evidence="5">Involved in formation and maintenance of cell shape.</text>
</comment>
<keyword evidence="9" id="KW-1185">Reference proteome</keyword>
<evidence type="ECO:0000256" key="4">
    <source>
        <dbReference type="ARBA" id="ARBA00032089"/>
    </source>
</evidence>
<keyword evidence="6" id="KW-0472">Membrane</keyword>
<reference evidence="8 9" key="1">
    <citation type="journal article" date="2012" name="J. Bacteriol.">
        <title>Complete Genome Sequence of Leptospirillum ferrooxidans Strain C2-3, Isolated from a Fresh Volcanic Ash Deposit on the Island of Miyake, Japan.</title>
        <authorList>
            <person name="Fujimura R."/>
            <person name="Sato Y."/>
            <person name="Nishizawa T."/>
            <person name="Oshima K."/>
            <person name="Kim S.-W."/>
            <person name="Hattori M."/>
            <person name="Kamijo T."/>
            <person name="Ohta H."/>
        </authorList>
    </citation>
    <scope>NUCLEOTIDE SEQUENCE [LARGE SCALE GENOMIC DNA]</scope>
    <source>
        <strain evidence="8 9">C2-3</strain>
    </source>
</reference>
<evidence type="ECO:0000256" key="3">
    <source>
        <dbReference type="ARBA" id="ARBA00022960"/>
    </source>
</evidence>
<dbReference type="eggNOG" id="COG1792">
    <property type="taxonomic scope" value="Bacteria"/>
</dbReference>
<evidence type="ECO:0000256" key="1">
    <source>
        <dbReference type="ARBA" id="ARBA00009369"/>
    </source>
</evidence>
<dbReference type="InterPro" id="IPR042175">
    <property type="entry name" value="Cell/Rod_MreC_2"/>
</dbReference>
<dbReference type="Proteomes" id="UP000007382">
    <property type="component" value="Chromosome"/>
</dbReference>
<evidence type="ECO:0000256" key="5">
    <source>
        <dbReference type="PIRNR" id="PIRNR038471"/>
    </source>
</evidence>
<keyword evidence="3 5" id="KW-0133">Cell shape</keyword>
<evidence type="ECO:0000256" key="6">
    <source>
        <dbReference type="SAM" id="Phobius"/>
    </source>
</evidence>
<name>I0IRE0_LEPFC</name>
<dbReference type="OrthoDB" id="9807118at2"/>
<dbReference type="Gene3D" id="2.40.10.350">
    <property type="entry name" value="Rod shape-determining protein MreC, domain 2"/>
    <property type="match status" value="1"/>
</dbReference>
<dbReference type="PATRIC" id="fig|1162668.3.peg.2564"/>
<organism evidence="8 9">
    <name type="scientific">Leptospirillum ferrooxidans (strain C2-3)</name>
    <dbReference type="NCBI Taxonomy" id="1162668"/>
    <lineage>
        <taxon>Bacteria</taxon>
        <taxon>Pseudomonadati</taxon>
        <taxon>Nitrospirota</taxon>
        <taxon>Nitrospiria</taxon>
        <taxon>Nitrospirales</taxon>
        <taxon>Nitrospiraceae</taxon>
        <taxon>Leptospirillum</taxon>
    </lineage>
</organism>
<feature type="transmembrane region" description="Helical" evidence="6">
    <location>
        <begin position="12"/>
        <end position="31"/>
    </location>
</feature>
<dbReference type="Pfam" id="PF04085">
    <property type="entry name" value="MreC"/>
    <property type="match status" value="1"/>
</dbReference>
<dbReference type="Gene3D" id="2.40.10.340">
    <property type="entry name" value="Rod shape-determining protein MreC, domain 1"/>
    <property type="match status" value="1"/>
</dbReference>
<dbReference type="InterPro" id="IPR042177">
    <property type="entry name" value="Cell/Rod_1"/>
</dbReference>
<gene>
    <name evidence="8" type="primary">mreC</name>
    <name evidence="8" type="ordered locus">LFE_2166</name>
</gene>
<dbReference type="AlphaFoldDB" id="I0IRE0"/>
<reference evidence="9" key="2">
    <citation type="submission" date="2012-03" db="EMBL/GenBank/DDBJ databases">
        <title>The complete genome sequence of the pioneer microbe on fresh volcanic deposit, Leptospirillum ferrooxidans strain C2-3.</title>
        <authorList>
            <person name="Fujimura R."/>
            <person name="Sato Y."/>
            <person name="Nishizawa T."/>
            <person name="Nanba K."/>
            <person name="Oshima K."/>
            <person name="Hattori M."/>
            <person name="Kamijo T."/>
            <person name="Ohta H."/>
        </authorList>
    </citation>
    <scope>NUCLEOTIDE SEQUENCE [LARGE SCALE GENOMIC DNA]</scope>
    <source>
        <strain evidence="9">C2-3</strain>
    </source>
</reference>
<dbReference type="PIRSF" id="PIRSF038471">
    <property type="entry name" value="MreC"/>
    <property type="match status" value="1"/>
</dbReference>
<dbReference type="PANTHER" id="PTHR34138:SF1">
    <property type="entry name" value="CELL SHAPE-DETERMINING PROTEIN MREC"/>
    <property type="match status" value="1"/>
</dbReference>
<evidence type="ECO:0000256" key="2">
    <source>
        <dbReference type="ARBA" id="ARBA00013855"/>
    </source>
</evidence>
<dbReference type="GO" id="GO:0005886">
    <property type="term" value="C:plasma membrane"/>
    <property type="evidence" value="ECO:0007669"/>
    <property type="project" value="TreeGrafter"/>
</dbReference>
<dbReference type="InterPro" id="IPR055342">
    <property type="entry name" value="MreC_beta-barrel_core"/>
</dbReference>
<accession>I0IRE0</accession>
<dbReference type="EMBL" id="AP012342">
    <property type="protein sequence ID" value="BAM07839.1"/>
    <property type="molecule type" value="Genomic_DNA"/>
</dbReference>
<dbReference type="InterPro" id="IPR007221">
    <property type="entry name" value="MreC"/>
</dbReference>
<dbReference type="STRING" id="1162668.LFE_2166"/>
<dbReference type="GO" id="GO:0008360">
    <property type="term" value="P:regulation of cell shape"/>
    <property type="evidence" value="ECO:0007669"/>
    <property type="project" value="UniProtKB-KW"/>
</dbReference>
<dbReference type="HOGENOM" id="CLU_042663_1_0_0"/>
<feature type="domain" description="Rod shape-determining protein MreC beta-barrel core" evidence="7">
    <location>
        <begin position="124"/>
        <end position="270"/>
    </location>
</feature>
<protein>
    <recommendedName>
        <fullName evidence="2 5">Cell shape-determining protein MreC</fullName>
    </recommendedName>
    <alternativeName>
        <fullName evidence="4 5">Cell shape protein MreC</fullName>
    </alternativeName>
</protein>
<evidence type="ECO:0000313" key="9">
    <source>
        <dbReference type="Proteomes" id="UP000007382"/>
    </source>
</evidence>
<dbReference type="PANTHER" id="PTHR34138">
    <property type="entry name" value="CELL SHAPE-DETERMINING PROTEIN MREC"/>
    <property type="match status" value="1"/>
</dbReference>
<evidence type="ECO:0000259" key="7">
    <source>
        <dbReference type="Pfam" id="PF04085"/>
    </source>
</evidence>